<dbReference type="GO" id="GO:0006352">
    <property type="term" value="P:DNA-templated transcription initiation"/>
    <property type="evidence" value="ECO:0007669"/>
    <property type="project" value="InterPro"/>
</dbReference>
<dbReference type="Gene3D" id="1.10.10.10">
    <property type="entry name" value="Winged helix-like DNA-binding domain superfamily/Winged helix DNA-binding domain"/>
    <property type="match status" value="1"/>
</dbReference>
<evidence type="ECO:0000256" key="2">
    <source>
        <dbReference type="ARBA" id="ARBA00023015"/>
    </source>
</evidence>
<keyword evidence="9" id="KW-1185">Reference proteome</keyword>
<evidence type="ECO:0000256" key="5">
    <source>
        <dbReference type="ARBA" id="ARBA00023163"/>
    </source>
</evidence>
<dbReference type="InterPro" id="IPR013325">
    <property type="entry name" value="RNA_pol_sigma_r2"/>
</dbReference>
<evidence type="ECO:0000256" key="4">
    <source>
        <dbReference type="ARBA" id="ARBA00023125"/>
    </source>
</evidence>
<accession>A0A426UUW2</accession>
<dbReference type="InterPro" id="IPR007627">
    <property type="entry name" value="RNA_pol_sigma70_r2"/>
</dbReference>
<dbReference type="InterPro" id="IPR039425">
    <property type="entry name" value="RNA_pol_sigma-70-like"/>
</dbReference>
<evidence type="ECO:0000313" key="9">
    <source>
        <dbReference type="Proteomes" id="UP000277256"/>
    </source>
</evidence>
<dbReference type="SUPFAM" id="SSF88946">
    <property type="entry name" value="Sigma2 domain of RNA polymerase sigma factors"/>
    <property type="match status" value="1"/>
</dbReference>
<evidence type="ECO:0000256" key="3">
    <source>
        <dbReference type="ARBA" id="ARBA00023082"/>
    </source>
</evidence>
<evidence type="ECO:0000256" key="1">
    <source>
        <dbReference type="ARBA" id="ARBA00010641"/>
    </source>
</evidence>
<evidence type="ECO:0000313" key="8">
    <source>
        <dbReference type="EMBL" id="RRR97656.1"/>
    </source>
</evidence>
<reference evidence="8 9" key="1">
    <citation type="submission" date="2018-12" db="EMBL/GenBank/DDBJ databases">
        <title>Glycomyces sp. YIM 121974 draft genome.</title>
        <authorList>
            <person name="Li Q."/>
        </authorList>
    </citation>
    <scope>NUCLEOTIDE SEQUENCE [LARGE SCALE GENOMIC DNA]</scope>
    <source>
        <strain evidence="8 9">YIM 121974</strain>
    </source>
</reference>
<dbReference type="InterPro" id="IPR013249">
    <property type="entry name" value="RNA_pol_sigma70_r4_t2"/>
</dbReference>
<organism evidence="8 9">
    <name type="scientific">Glycomyces terrestris</name>
    <dbReference type="NCBI Taxonomy" id="2493553"/>
    <lineage>
        <taxon>Bacteria</taxon>
        <taxon>Bacillati</taxon>
        <taxon>Actinomycetota</taxon>
        <taxon>Actinomycetes</taxon>
        <taxon>Glycomycetales</taxon>
        <taxon>Glycomycetaceae</taxon>
        <taxon>Glycomyces</taxon>
    </lineage>
</organism>
<evidence type="ECO:0000259" key="7">
    <source>
        <dbReference type="Pfam" id="PF08281"/>
    </source>
</evidence>
<keyword evidence="4" id="KW-0238">DNA-binding</keyword>
<dbReference type="InterPro" id="IPR013324">
    <property type="entry name" value="RNA_pol_sigma_r3/r4-like"/>
</dbReference>
<sequence length="193" mass="21887">MSSVVRTPPGRRVSEVKSSQDEEFREYVAARSAALHRAAYLLTGNWATAEDLVQTTLTKTYLAWSRIRTTDSIDAYARRILYNTNASWWRKRSNREKPTEVFEDRADLSRDFTEHSAVRDAMWRHITALPKRQRAVLVLRYYENRSDAQIAEILGISIGTVKSQASRALAGMRKRLGTPASALGVAMEPREAA</sequence>
<dbReference type="InterPro" id="IPR014325">
    <property type="entry name" value="RNA_pol_sigma-E_actinobac"/>
</dbReference>
<dbReference type="GO" id="GO:0003677">
    <property type="term" value="F:DNA binding"/>
    <property type="evidence" value="ECO:0007669"/>
    <property type="project" value="UniProtKB-KW"/>
</dbReference>
<dbReference type="Pfam" id="PF08281">
    <property type="entry name" value="Sigma70_r4_2"/>
    <property type="match status" value="1"/>
</dbReference>
<keyword evidence="3" id="KW-0731">Sigma factor</keyword>
<dbReference type="GO" id="GO:0016987">
    <property type="term" value="F:sigma factor activity"/>
    <property type="evidence" value="ECO:0007669"/>
    <property type="project" value="UniProtKB-KW"/>
</dbReference>
<dbReference type="Proteomes" id="UP000277256">
    <property type="component" value="Unassembled WGS sequence"/>
</dbReference>
<dbReference type="InterPro" id="IPR036388">
    <property type="entry name" value="WH-like_DNA-bd_sf"/>
</dbReference>
<feature type="domain" description="RNA polymerase sigma-70 region 2" evidence="6">
    <location>
        <begin position="34"/>
        <end position="93"/>
    </location>
</feature>
<dbReference type="EMBL" id="RSEB01000005">
    <property type="protein sequence ID" value="RRR97656.1"/>
    <property type="molecule type" value="Genomic_DNA"/>
</dbReference>
<dbReference type="Pfam" id="PF04542">
    <property type="entry name" value="Sigma70_r2"/>
    <property type="match status" value="1"/>
</dbReference>
<comment type="caution">
    <text evidence="8">The sequence shown here is derived from an EMBL/GenBank/DDBJ whole genome shotgun (WGS) entry which is preliminary data.</text>
</comment>
<dbReference type="OrthoDB" id="3686693at2"/>
<dbReference type="CDD" id="cd06171">
    <property type="entry name" value="Sigma70_r4"/>
    <property type="match status" value="1"/>
</dbReference>
<comment type="similarity">
    <text evidence="1">Belongs to the sigma-70 factor family. ECF subfamily.</text>
</comment>
<dbReference type="NCBIfam" id="TIGR02937">
    <property type="entry name" value="sigma70-ECF"/>
    <property type="match status" value="1"/>
</dbReference>
<protein>
    <submittedName>
        <fullName evidence="8">SigE family RNA polymerase sigma factor</fullName>
    </submittedName>
</protein>
<name>A0A426UUW2_9ACTN</name>
<proteinExistence type="inferred from homology"/>
<keyword evidence="2" id="KW-0805">Transcription regulation</keyword>
<gene>
    <name evidence="8" type="ORF">EIW28_19930</name>
</gene>
<dbReference type="PANTHER" id="PTHR43133">
    <property type="entry name" value="RNA POLYMERASE ECF-TYPE SIGMA FACTO"/>
    <property type="match status" value="1"/>
</dbReference>
<evidence type="ECO:0000259" key="6">
    <source>
        <dbReference type="Pfam" id="PF04542"/>
    </source>
</evidence>
<dbReference type="InterPro" id="IPR014284">
    <property type="entry name" value="RNA_pol_sigma-70_dom"/>
</dbReference>
<dbReference type="Gene3D" id="1.10.1740.10">
    <property type="match status" value="1"/>
</dbReference>
<feature type="domain" description="RNA polymerase sigma factor 70 region 4 type 2" evidence="7">
    <location>
        <begin position="123"/>
        <end position="170"/>
    </location>
</feature>
<dbReference type="SUPFAM" id="SSF88659">
    <property type="entry name" value="Sigma3 and sigma4 domains of RNA polymerase sigma factors"/>
    <property type="match status" value="1"/>
</dbReference>
<dbReference type="AlphaFoldDB" id="A0A426UUW2"/>
<dbReference type="PANTHER" id="PTHR43133:SF50">
    <property type="entry name" value="ECF RNA POLYMERASE SIGMA FACTOR SIGM"/>
    <property type="match status" value="1"/>
</dbReference>
<keyword evidence="5" id="KW-0804">Transcription</keyword>
<dbReference type="NCBIfam" id="TIGR02983">
    <property type="entry name" value="SigE-fam_strep"/>
    <property type="match status" value="1"/>
</dbReference>